<evidence type="ECO:0000256" key="2">
    <source>
        <dbReference type="ARBA" id="ARBA00022651"/>
    </source>
</evidence>
<dbReference type="InterPro" id="IPR006710">
    <property type="entry name" value="Glyco_hydro_43"/>
</dbReference>
<evidence type="ECO:0000256" key="5">
    <source>
        <dbReference type="ARBA" id="ARBA00023295"/>
    </source>
</evidence>
<keyword evidence="2" id="KW-0858">Xylan degradation</keyword>
<evidence type="ECO:0000256" key="6">
    <source>
        <dbReference type="PIRSR" id="PIRSR606710-1"/>
    </source>
</evidence>
<dbReference type="OrthoDB" id="3308423at2"/>
<dbReference type="Pfam" id="PF04616">
    <property type="entry name" value="Glyco_hydro_43"/>
    <property type="match status" value="1"/>
</dbReference>
<keyword evidence="5 8" id="KW-0326">Glycosidase</keyword>
<feature type="active site" description="Proton donor" evidence="6">
    <location>
        <position position="219"/>
    </location>
</feature>
<dbReference type="GO" id="GO:0045493">
    <property type="term" value="P:xylan catabolic process"/>
    <property type="evidence" value="ECO:0007669"/>
    <property type="project" value="UniProtKB-KW"/>
</dbReference>
<keyword evidence="4" id="KW-0119">Carbohydrate metabolism</keyword>
<keyword evidence="3 8" id="KW-0378">Hydrolase</keyword>
<feature type="site" description="Important for catalytic activity, responsible for pKa modulation of the active site Glu and correct orientation of both the proton donor and substrate" evidence="7">
    <location>
        <position position="156"/>
    </location>
</feature>
<evidence type="ECO:0000256" key="1">
    <source>
        <dbReference type="ARBA" id="ARBA00009865"/>
    </source>
</evidence>
<protein>
    <submittedName>
        <fullName evidence="9">Beta-xylosidase</fullName>
    </submittedName>
</protein>
<evidence type="ECO:0000313" key="10">
    <source>
        <dbReference type="Proteomes" id="UP000264217"/>
    </source>
</evidence>
<accession>A0A372NZX6</accession>
<evidence type="ECO:0000256" key="8">
    <source>
        <dbReference type="RuleBase" id="RU361187"/>
    </source>
</evidence>
<keyword evidence="2" id="KW-0624">Polysaccharide degradation</keyword>
<dbReference type="Proteomes" id="UP000264217">
    <property type="component" value="Unassembled WGS sequence"/>
</dbReference>
<dbReference type="SUPFAM" id="SSF75005">
    <property type="entry name" value="Arabinanase/levansucrase/invertase"/>
    <property type="match status" value="1"/>
</dbReference>
<dbReference type="Gene3D" id="2.115.10.20">
    <property type="entry name" value="Glycosyl hydrolase domain, family 43"/>
    <property type="match status" value="1"/>
</dbReference>
<reference evidence="9 10" key="1">
    <citation type="submission" date="2018-08" db="EMBL/GenBank/DDBJ databases">
        <title>Mucilaginibacter sp. MYSH2.</title>
        <authorList>
            <person name="Seo T."/>
        </authorList>
    </citation>
    <scope>NUCLEOTIDE SEQUENCE [LARGE SCALE GENOMIC DNA]</scope>
    <source>
        <strain evidence="9 10">MYSH2</strain>
    </source>
</reference>
<proteinExistence type="inferred from homology"/>
<evidence type="ECO:0000256" key="7">
    <source>
        <dbReference type="PIRSR" id="PIRSR606710-2"/>
    </source>
</evidence>
<dbReference type="AlphaFoldDB" id="A0A372NZX6"/>
<feature type="active site" description="Proton acceptor" evidence="6">
    <location>
        <position position="51"/>
    </location>
</feature>
<gene>
    <name evidence="9" type="ORF">D0C36_08040</name>
</gene>
<name>A0A372NZX6_9SPHI</name>
<dbReference type="InterPro" id="IPR052176">
    <property type="entry name" value="Glycosyl_Hydrlase_43_Enz"/>
</dbReference>
<evidence type="ECO:0000313" key="9">
    <source>
        <dbReference type="EMBL" id="RFZ95461.1"/>
    </source>
</evidence>
<sequence>MSFIKIIYIYRTTNQLRTVKKTLAIFLLLISSSLSIYAQARKTGDTILLADPTIFAEKGVYYLYGTGSKDGFWVYRSTDLKNWTGPAGKRGGHALLKGDSYGTKGFWAPQIFRYNNKYVMAYTADEHIAIAESDSPLGPFVQKNKVAVSGPGKQIDPFVFKDTDGKLYLYHVRLQNGNRIFVARINPKTWDIDESTAKECLHAELPWENTENAPWPVSEGPTVMKRGSLYYLFYSANDFHNIDYAVGYATAASPLGPWKKAEDSPIISRKNTGANGTGHGDFFKDAQGNLHYVLHTHNTNSKVDPRKTAIVSVKFVGGKPVVDSKSFRFLQVK</sequence>
<dbReference type="EMBL" id="QWDC01000001">
    <property type="protein sequence ID" value="RFZ95461.1"/>
    <property type="molecule type" value="Genomic_DNA"/>
</dbReference>
<organism evidence="9 10">
    <name type="scientific">Mucilaginibacter conchicola</name>
    <dbReference type="NCBI Taxonomy" id="2303333"/>
    <lineage>
        <taxon>Bacteria</taxon>
        <taxon>Pseudomonadati</taxon>
        <taxon>Bacteroidota</taxon>
        <taxon>Sphingobacteriia</taxon>
        <taxon>Sphingobacteriales</taxon>
        <taxon>Sphingobacteriaceae</taxon>
        <taxon>Mucilaginibacter</taxon>
    </lineage>
</organism>
<dbReference type="CDD" id="cd08991">
    <property type="entry name" value="GH43_HoAraf43-like"/>
    <property type="match status" value="1"/>
</dbReference>
<comment type="caution">
    <text evidence="9">The sequence shown here is derived from an EMBL/GenBank/DDBJ whole genome shotgun (WGS) entry which is preliminary data.</text>
</comment>
<dbReference type="PANTHER" id="PTHR43772">
    <property type="entry name" value="ENDO-1,4-BETA-XYLANASE"/>
    <property type="match status" value="1"/>
</dbReference>
<dbReference type="GO" id="GO:0004553">
    <property type="term" value="F:hydrolase activity, hydrolyzing O-glycosyl compounds"/>
    <property type="evidence" value="ECO:0007669"/>
    <property type="project" value="InterPro"/>
</dbReference>
<dbReference type="PANTHER" id="PTHR43772:SF2">
    <property type="entry name" value="PUTATIVE (AFU_ORTHOLOGUE AFUA_2G04480)-RELATED"/>
    <property type="match status" value="1"/>
</dbReference>
<comment type="similarity">
    <text evidence="1 8">Belongs to the glycosyl hydrolase 43 family.</text>
</comment>
<evidence type="ECO:0000256" key="3">
    <source>
        <dbReference type="ARBA" id="ARBA00022801"/>
    </source>
</evidence>
<dbReference type="InterPro" id="IPR023296">
    <property type="entry name" value="Glyco_hydro_beta-prop_sf"/>
</dbReference>
<keyword evidence="10" id="KW-1185">Reference proteome</keyword>
<evidence type="ECO:0000256" key="4">
    <source>
        <dbReference type="ARBA" id="ARBA00023277"/>
    </source>
</evidence>